<dbReference type="NCBIfam" id="TIGR01467">
    <property type="entry name" value="cobI_cbiL"/>
    <property type="match status" value="1"/>
</dbReference>
<dbReference type="GO" id="GO:0032259">
    <property type="term" value="P:methylation"/>
    <property type="evidence" value="ECO:0007669"/>
    <property type="project" value="UniProtKB-KW"/>
</dbReference>
<evidence type="ECO:0000256" key="1">
    <source>
        <dbReference type="ARBA" id="ARBA00004953"/>
    </source>
</evidence>
<protein>
    <submittedName>
        <fullName evidence="9">Precorrin-2 C(20)-methyltransferase</fullName>
    </submittedName>
</protein>
<dbReference type="PANTHER" id="PTHR43467">
    <property type="entry name" value="COBALT-PRECORRIN-2 C(20)-METHYLTRANSFERASE"/>
    <property type="match status" value="1"/>
</dbReference>
<gene>
    <name evidence="9" type="ORF">Cch02nite_26560</name>
</gene>
<organism evidence="9 10">
    <name type="scientific">Catellatospora chokoriensis</name>
    <dbReference type="NCBI Taxonomy" id="310353"/>
    <lineage>
        <taxon>Bacteria</taxon>
        <taxon>Bacillati</taxon>
        <taxon>Actinomycetota</taxon>
        <taxon>Actinomycetes</taxon>
        <taxon>Micromonosporales</taxon>
        <taxon>Micromonosporaceae</taxon>
        <taxon>Catellatospora</taxon>
    </lineage>
</organism>
<comment type="similarity">
    <text evidence="2 7">Belongs to the precorrin methyltransferase family.</text>
</comment>
<dbReference type="UniPathway" id="UPA00148"/>
<comment type="caution">
    <text evidence="9">The sequence shown here is derived from an EMBL/GenBank/DDBJ whole genome shotgun (WGS) entry which is preliminary data.</text>
</comment>
<evidence type="ECO:0000256" key="3">
    <source>
        <dbReference type="ARBA" id="ARBA00022573"/>
    </source>
</evidence>
<name>A0A8J3JYI6_9ACTN</name>
<dbReference type="EMBL" id="BONG01000013">
    <property type="protein sequence ID" value="GIF89212.1"/>
    <property type="molecule type" value="Genomic_DNA"/>
</dbReference>
<keyword evidence="4" id="KW-0489">Methyltransferase</keyword>
<dbReference type="InterPro" id="IPR014776">
    <property type="entry name" value="4pyrrole_Mease_sub2"/>
</dbReference>
<dbReference type="InterPro" id="IPR000878">
    <property type="entry name" value="4pyrrol_Mease"/>
</dbReference>
<feature type="domain" description="Tetrapyrrole methylase" evidence="8">
    <location>
        <begin position="2"/>
        <end position="215"/>
    </location>
</feature>
<dbReference type="Gene3D" id="3.40.1010.10">
    <property type="entry name" value="Cobalt-precorrin-4 Transmethylase, Domain 1"/>
    <property type="match status" value="1"/>
</dbReference>
<dbReference type="AlphaFoldDB" id="A0A8J3JYI6"/>
<dbReference type="RefSeq" id="WP_191840616.1">
    <property type="nucleotide sequence ID" value="NZ_BAAALB010000011.1"/>
</dbReference>
<evidence type="ECO:0000256" key="5">
    <source>
        <dbReference type="ARBA" id="ARBA00022679"/>
    </source>
</evidence>
<evidence type="ECO:0000256" key="2">
    <source>
        <dbReference type="ARBA" id="ARBA00005879"/>
    </source>
</evidence>
<dbReference type="InterPro" id="IPR014777">
    <property type="entry name" value="4pyrrole_Mease_sub1"/>
</dbReference>
<dbReference type="SUPFAM" id="SSF53790">
    <property type="entry name" value="Tetrapyrrole methylase"/>
    <property type="match status" value="1"/>
</dbReference>
<proteinExistence type="inferred from homology"/>
<evidence type="ECO:0000256" key="4">
    <source>
        <dbReference type="ARBA" id="ARBA00022603"/>
    </source>
</evidence>
<dbReference type="Pfam" id="PF00590">
    <property type="entry name" value="TP_methylase"/>
    <property type="match status" value="1"/>
</dbReference>
<dbReference type="CDD" id="cd11645">
    <property type="entry name" value="Precorrin_2_C20_MT"/>
    <property type="match status" value="1"/>
</dbReference>
<dbReference type="InterPro" id="IPR035996">
    <property type="entry name" value="4pyrrol_Methylase_sf"/>
</dbReference>
<keyword evidence="5" id="KW-0808">Transferase</keyword>
<evidence type="ECO:0000256" key="6">
    <source>
        <dbReference type="ARBA" id="ARBA00022691"/>
    </source>
</evidence>
<dbReference type="Gene3D" id="3.30.950.10">
    <property type="entry name" value="Methyltransferase, Cobalt-precorrin-4 Transmethylase, Domain 2"/>
    <property type="match status" value="1"/>
</dbReference>
<keyword evidence="10" id="KW-1185">Reference proteome</keyword>
<keyword evidence="6" id="KW-0949">S-adenosyl-L-methionine</keyword>
<dbReference type="GO" id="GO:0030788">
    <property type="term" value="F:precorrin-2 C20-methyltransferase activity"/>
    <property type="evidence" value="ECO:0007669"/>
    <property type="project" value="InterPro"/>
</dbReference>
<dbReference type="PIRSF" id="PIRSF036427">
    <property type="entry name" value="Precrrn-2_mtase"/>
    <property type="match status" value="1"/>
</dbReference>
<evidence type="ECO:0000313" key="10">
    <source>
        <dbReference type="Proteomes" id="UP000619293"/>
    </source>
</evidence>
<dbReference type="InterPro" id="IPR006364">
    <property type="entry name" value="CobI/CbiL/CobIJ_dom"/>
</dbReference>
<evidence type="ECO:0000313" key="9">
    <source>
        <dbReference type="EMBL" id="GIF89212.1"/>
    </source>
</evidence>
<dbReference type="GO" id="GO:0009236">
    <property type="term" value="P:cobalamin biosynthetic process"/>
    <property type="evidence" value="ECO:0007669"/>
    <property type="project" value="UniProtKB-UniRule"/>
</dbReference>
<sequence>MRLIGVGVGPGDPELVTLQAVRLLREADRVFVPVMDPAEQGRAEATVRAHAGHDRVERLVFALNERDDARRRESHWDAAGERVADWLRETGGTAAFATIGDPNVYSTFGYLAATVRALLPEVQVRTAPGITAMQALAAAAGVPLAEGVEPLVLVPLARGATALSAALAYAQDGTVVAYKGGRHLADVAAAVKEAGRLDDALLGTRLGLPGQSVTPLAEAVEAPYLSAVLVPGRRDARGGKL</sequence>
<reference evidence="9 10" key="1">
    <citation type="submission" date="2021-01" db="EMBL/GenBank/DDBJ databases">
        <title>Whole genome shotgun sequence of Catellatospora chokoriensis NBRC 107358.</title>
        <authorList>
            <person name="Komaki H."/>
            <person name="Tamura T."/>
        </authorList>
    </citation>
    <scope>NUCLEOTIDE SEQUENCE [LARGE SCALE GENOMIC DNA]</scope>
    <source>
        <strain evidence="9 10">NBRC 107358</strain>
    </source>
</reference>
<dbReference type="Proteomes" id="UP000619293">
    <property type="component" value="Unassembled WGS sequence"/>
</dbReference>
<accession>A0A8J3JYI6</accession>
<keyword evidence="3" id="KW-0169">Cobalamin biosynthesis</keyword>
<evidence type="ECO:0000256" key="7">
    <source>
        <dbReference type="PIRNR" id="PIRNR036427"/>
    </source>
</evidence>
<evidence type="ECO:0000259" key="8">
    <source>
        <dbReference type="Pfam" id="PF00590"/>
    </source>
</evidence>
<comment type="pathway">
    <text evidence="1">Cofactor biosynthesis; adenosylcobalamin biosynthesis.</text>
</comment>
<dbReference type="InterPro" id="IPR012382">
    <property type="entry name" value="CobI/CbiL"/>
</dbReference>
<dbReference type="PANTHER" id="PTHR43467:SF2">
    <property type="entry name" value="COBALT-PRECORRIN-2 C(20)-METHYLTRANSFERASE"/>
    <property type="match status" value="1"/>
</dbReference>